<gene>
    <name evidence="2" type="ORF">B0I35DRAFT_424872</name>
</gene>
<evidence type="ECO:0000313" key="2">
    <source>
        <dbReference type="EMBL" id="KAH7324733.1"/>
    </source>
</evidence>
<dbReference type="EMBL" id="JAGPNK010000003">
    <property type="protein sequence ID" value="KAH7324733.1"/>
    <property type="molecule type" value="Genomic_DNA"/>
</dbReference>
<protein>
    <submittedName>
        <fullName evidence="2">Uncharacterized protein</fullName>
    </submittedName>
</protein>
<name>A0A8K0T319_9HYPO</name>
<proteinExistence type="predicted"/>
<feature type="region of interest" description="Disordered" evidence="1">
    <location>
        <begin position="1"/>
        <end position="22"/>
    </location>
</feature>
<sequence length="142" mass="15773">MSKVEPSSLVSRARQDRDGLARLGKEPRGLAASLSHRAHPPLHRGPHRLSPISHGRRESCQVCMHMESSQAQRGDGSCICSALLRKQLRYHPIDWLLRFNSGCSGPLRALPRTSMAKTGIYDLCAPCSTQPGFVFQVHNRVH</sequence>
<comment type="caution">
    <text evidence="2">The sequence shown here is derived from an EMBL/GenBank/DDBJ whole genome shotgun (WGS) entry which is preliminary data.</text>
</comment>
<dbReference type="Proteomes" id="UP000813444">
    <property type="component" value="Unassembled WGS sequence"/>
</dbReference>
<reference evidence="2" key="1">
    <citation type="journal article" date="2021" name="Nat. Commun.">
        <title>Genetic determinants of endophytism in the Arabidopsis root mycobiome.</title>
        <authorList>
            <person name="Mesny F."/>
            <person name="Miyauchi S."/>
            <person name="Thiergart T."/>
            <person name="Pickel B."/>
            <person name="Atanasova L."/>
            <person name="Karlsson M."/>
            <person name="Huettel B."/>
            <person name="Barry K.W."/>
            <person name="Haridas S."/>
            <person name="Chen C."/>
            <person name="Bauer D."/>
            <person name="Andreopoulos W."/>
            <person name="Pangilinan J."/>
            <person name="LaButti K."/>
            <person name="Riley R."/>
            <person name="Lipzen A."/>
            <person name="Clum A."/>
            <person name="Drula E."/>
            <person name="Henrissat B."/>
            <person name="Kohler A."/>
            <person name="Grigoriev I.V."/>
            <person name="Martin F.M."/>
            <person name="Hacquard S."/>
        </authorList>
    </citation>
    <scope>NUCLEOTIDE SEQUENCE</scope>
    <source>
        <strain evidence="2">MPI-CAGE-CH-0235</strain>
    </source>
</reference>
<evidence type="ECO:0000313" key="3">
    <source>
        <dbReference type="Proteomes" id="UP000813444"/>
    </source>
</evidence>
<keyword evidence="3" id="KW-1185">Reference proteome</keyword>
<dbReference type="AlphaFoldDB" id="A0A8K0T319"/>
<organism evidence="2 3">
    <name type="scientific">Stachybotrys elegans</name>
    <dbReference type="NCBI Taxonomy" id="80388"/>
    <lineage>
        <taxon>Eukaryota</taxon>
        <taxon>Fungi</taxon>
        <taxon>Dikarya</taxon>
        <taxon>Ascomycota</taxon>
        <taxon>Pezizomycotina</taxon>
        <taxon>Sordariomycetes</taxon>
        <taxon>Hypocreomycetidae</taxon>
        <taxon>Hypocreales</taxon>
        <taxon>Stachybotryaceae</taxon>
        <taxon>Stachybotrys</taxon>
    </lineage>
</organism>
<evidence type="ECO:0000256" key="1">
    <source>
        <dbReference type="SAM" id="MobiDB-lite"/>
    </source>
</evidence>
<feature type="compositionally biased region" description="Basic and acidic residues" evidence="1">
    <location>
        <begin position="13"/>
        <end position="22"/>
    </location>
</feature>
<accession>A0A8K0T319</accession>